<accession>A0A4R5DUH0</accession>
<keyword evidence="2" id="KW-1185">Reference proteome</keyword>
<dbReference type="OrthoDB" id="1489309at2"/>
<dbReference type="Proteomes" id="UP000294850">
    <property type="component" value="Unassembled WGS sequence"/>
</dbReference>
<name>A0A4R5DUH0_9BACT</name>
<organism evidence="1 2">
    <name type="scientific">Dyadobacter psychrotolerans</name>
    <dbReference type="NCBI Taxonomy" id="2541721"/>
    <lineage>
        <taxon>Bacteria</taxon>
        <taxon>Pseudomonadati</taxon>
        <taxon>Bacteroidota</taxon>
        <taxon>Cytophagia</taxon>
        <taxon>Cytophagales</taxon>
        <taxon>Spirosomataceae</taxon>
        <taxon>Dyadobacter</taxon>
    </lineage>
</organism>
<proteinExistence type="predicted"/>
<comment type="caution">
    <text evidence="1">The sequence shown here is derived from an EMBL/GenBank/DDBJ whole genome shotgun (WGS) entry which is preliminary data.</text>
</comment>
<evidence type="ECO:0008006" key="3">
    <source>
        <dbReference type="Google" id="ProtNLM"/>
    </source>
</evidence>
<sequence length="658" mass="74911">MRIALSLIFWVFLSFIFAGHQVSAQVSLPGGMRMPTGGGGGSGGGGTAVLDDSTKNIYGPKTTLHYYENDILNNRDSLRYRVDTALTNFHRWSPIDQSWGKLVDLGNIATASRSIFFQPRQDIGTQLGLRAYDAYAIRDEVPYIDTKSQHTYLTFVNGGKKTSMGRFGYSQNVHSRLNFGLNFQRLTSNKQYGVYNTLSSGAFLGQNWTFMLHASFFSKDKKYLILANYRHLNQKVREQGGVILEADATTGIIDPYPYEGAARISDDANSWERRHVFHVYQQYKLANGFQLFQQGDFTSVINRFTDLSLERGIEKGVYKMVRFDSTYTRQDNYYKLLDTKLGIKGNFSGFNYRAYARPRLYGLKTAGQVPNELGSPYTSYRTGLKFDNILGTWLGYYLKDSAQYLTAEAELNLSLNVEYNLKGELNTKWGKAGVQLIQTAPDLIAQRYSGNHFNWRNNLDPQKVLTLYASLPLKTKRIDFTPEAQIHQIVDYIYYDTLALPTQFDPRFGIYRIGATTASHFKRWNFAGMAYFSGTDNSDIFKVPNIFASGEVTFDFIYAKVLYIQLGIAARYRSTYYADAYMPITQQFYRQNTSQIQGRVVTDAFANVRIKRVRLFFQMSYLNMGGGGNIFPAGYYVTPGYLGQARAFSFGIHWPLFD</sequence>
<reference evidence="1 2" key="1">
    <citation type="submission" date="2019-03" db="EMBL/GenBank/DDBJ databases">
        <title>Dyadobacter AR-3-6 sp. nov., isolated from arctic soil.</title>
        <authorList>
            <person name="Chaudhary D.K."/>
        </authorList>
    </citation>
    <scope>NUCLEOTIDE SEQUENCE [LARGE SCALE GENOMIC DNA]</scope>
    <source>
        <strain evidence="1 2">AR-3-6</strain>
    </source>
</reference>
<evidence type="ECO:0000313" key="1">
    <source>
        <dbReference type="EMBL" id="TDE18142.1"/>
    </source>
</evidence>
<dbReference type="Pfam" id="PF14121">
    <property type="entry name" value="Porin_10"/>
    <property type="match status" value="1"/>
</dbReference>
<evidence type="ECO:0000313" key="2">
    <source>
        <dbReference type="Proteomes" id="UP000294850"/>
    </source>
</evidence>
<gene>
    <name evidence="1" type="ORF">E0F88_00925</name>
</gene>
<dbReference type="EMBL" id="SMFL01000001">
    <property type="protein sequence ID" value="TDE18142.1"/>
    <property type="molecule type" value="Genomic_DNA"/>
</dbReference>
<protein>
    <recommendedName>
        <fullName evidence="3">Porin</fullName>
    </recommendedName>
</protein>
<dbReference type="AlphaFoldDB" id="A0A4R5DUH0"/>
<dbReference type="InterPro" id="IPR025631">
    <property type="entry name" value="Porin_10"/>
</dbReference>